<keyword evidence="3" id="KW-1003">Cell membrane</keyword>
<evidence type="ECO:0000313" key="10">
    <source>
        <dbReference type="Proteomes" id="UP000078410"/>
    </source>
</evidence>
<evidence type="ECO:0000313" key="9">
    <source>
        <dbReference type="EMBL" id="OAT32213.1"/>
    </source>
</evidence>
<feature type="transmembrane region" description="Helical" evidence="8">
    <location>
        <begin position="142"/>
        <end position="161"/>
    </location>
</feature>
<evidence type="ECO:0000256" key="7">
    <source>
        <dbReference type="SAM" id="MobiDB-lite"/>
    </source>
</evidence>
<dbReference type="Proteomes" id="UP000078410">
    <property type="component" value="Unassembled WGS sequence"/>
</dbReference>
<feature type="region of interest" description="Disordered" evidence="7">
    <location>
        <begin position="1"/>
        <end position="25"/>
    </location>
</feature>
<dbReference type="OrthoDB" id="8843934at2"/>
<keyword evidence="5 8" id="KW-1133">Transmembrane helix</keyword>
<dbReference type="GO" id="GO:0005886">
    <property type="term" value="C:plasma membrane"/>
    <property type="evidence" value="ECO:0007669"/>
    <property type="project" value="UniProtKB-SubCell"/>
</dbReference>
<feature type="transmembrane region" description="Helical" evidence="8">
    <location>
        <begin position="32"/>
        <end position="53"/>
    </location>
</feature>
<feature type="transmembrane region" description="Helical" evidence="8">
    <location>
        <begin position="287"/>
        <end position="306"/>
    </location>
</feature>
<dbReference type="PANTHER" id="PTHR32196:SF37">
    <property type="entry name" value="L-ARABINOSE TRANSPORT SYSTEM PERMEASE PROTEIN ARAH"/>
    <property type="match status" value="1"/>
</dbReference>
<gene>
    <name evidence="9" type="ORF">M975_2105</name>
</gene>
<sequence>MSALTPSSTKASSTNTSSGDNKKKSSLSLGRIWDNYGMLVVFAVLFIACAIFVPNFSSFVNMKGLGLAISMSGMVACGMLFCLASGDFDLSVASVIACAGVTTAVVINMTESLWIGVAAGLLLGMLSGLVNGFVIARLKINALITTLATMQIVRGLAYIISDGKAVGIEDERFFALGYANWLGLPAPIWLTVGCLIIFGFLLNKTTFGRNTLAIGGNEEAARLAGVPVVRTKIIIFILSGLVSAAAGIILASRMTSGQPMTSIGYELIVISACVLGGVSLKGGIGKISYVIAGILILGTVENAMNLLNISPFSQYVVRGLILLAAVIFDRYKQKAKRTV</sequence>
<dbReference type="PANTHER" id="PTHR32196">
    <property type="entry name" value="ABC TRANSPORTER PERMEASE PROTEIN YPHD-RELATED-RELATED"/>
    <property type="match status" value="1"/>
</dbReference>
<dbReference type="EMBL" id="LXER01000017">
    <property type="protein sequence ID" value="OAT32213.1"/>
    <property type="molecule type" value="Genomic_DNA"/>
</dbReference>
<evidence type="ECO:0000256" key="5">
    <source>
        <dbReference type="ARBA" id="ARBA00022989"/>
    </source>
</evidence>
<feature type="transmembrane region" description="Helical" evidence="8">
    <location>
        <begin position="263"/>
        <end position="280"/>
    </location>
</feature>
<feature type="transmembrane region" description="Helical" evidence="8">
    <location>
        <begin position="90"/>
        <end position="107"/>
    </location>
</feature>
<name>A0A1B7IR21_9ENTR</name>
<feature type="transmembrane region" description="Helical" evidence="8">
    <location>
        <begin position="113"/>
        <end position="135"/>
    </location>
</feature>
<feature type="transmembrane region" description="Helical" evidence="8">
    <location>
        <begin position="65"/>
        <end position="83"/>
    </location>
</feature>
<organism evidence="9 10">
    <name type="scientific">Buttiauxella brennerae ATCC 51605</name>
    <dbReference type="NCBI Taxonomy" id="1354251"/>
    <lineage>
        <taxon>Bacteria</taxon>
        <taxon>Pseudomonadati</taxon>
        <taxon>Pseudomonadota</taxon>
        <taxon>Gammaproteobacteria</taxon>
        <taxon>Enterobacterales</taxon>
        <taxon>Enterobacteriaceae</taxon>
        <taxon>Buttiauxella</taxon>
    </lineage>
</organism>
<keyword evidence="6 8" id="KW-0472">Membrane</keyword>
<comment type="caution">
    <text evidence="9">The sequence shown here is derived from an EMBL/GenBank/DDBJ whole genome shotgun (WGS) entry which is preliminary data.</text>
</comment>
<dbReference type="AlphaFoldDB" id="A0A1B7IR21"/>
<dbReference type="PATRIC" id="fig|1354251.4.peg.2178"/>
<evidence type="ECO:0000256" key="6">
    <source>
        <dbReference type="ARBA" id="ARBA00023136"/>
    </source>
</evidence>
<feature type="transmembrane region" description="Helical" evidence="8">
    <location>
        <begin position="312"/>
        <end position="328"/>
    </location>
</feature>
<evidence type="ECO:0000256" key="3">
    <source>
        <dbReference type="ARBA" id="ARBA00022475"/>
    </source>
</evidence>
<protein>
    <submittedName>
        <fullName evidence="9">L-arabinose transport system permease protein</fullName>
    </submittedName>
</protein>
<evidence type="ECO:0000256" key="2">
    <source>
        <dbReference type="ARBA" id="ARBA00007942"/>
    </source>
</evidence>
<dbReference type="CDD" id="cd06579">
    <property type="entry name" value="TM_PBP1_transp_AraH_like"/>
    <property type="match status" value="1"/>
</dbReference>
<evidence type="ECO:0000256" key="4">
    <source>
        <dbReference type="ARBA" id="ARBA00022692"/>
    </source>
</evidence>
<proteinExistence type="inferred from homology"/>
<comment type="similarity">
    <text evidence="2">Belongs to the binding-protein-dependent transport system permease family. AraH/RbsC subfamily.</text>
</comment>
<keyword evidence="4 8" id="KW-0812">Transmembrane</keyword>
<evidence type="ECO:0000256" key="1">
    <source>
        <dbReference type="ARBA" id="ARBA00004429"/>
    </source>
</evidence>
<feature type="compositionally biased region" description="Low complexity" evidence="7">
    <location>
        <begin position="1"/>
        <end position="18"/>
    </location>
</feature>
<dbReference type="NCBIfam" id="NF008441">
    <property type="entry name" value="PRK11285.1"/>
    <property type="match status" value="1"/>
</dbReference>
<reference evidence="9 10" key="1">
    <citation type="submission" date="2016-04" db="EMBL/GenBank/DDBJ databases">
        <title>ATOL: Assembling a taxonomically balanced genome-scale reconstruction of the evolutionary history of the Enterobacteriaceae.</title>
        <authorList>
            <person name="Plunkett G.III."/>
            <person name="Neeno-Eckwall E.C."/>
            <person name="Glasner J.D."/>
            <person name="Perna N.T."/>
        </authorList>
    </citation>
    <scope>NUCLEOTIDE SEQUENCE [LARGE SCALE GENOMIC DNA]</scope>
    <source>
        <strain evidence="9 10">ATCC 51605</strain>
    </source>
</reference>
<dbReference type="GO" id="GO:0022857">
    <property type="term" value="F:transmembrane transporter activity"/>
    <property type="evidence" value="ECO:0007669"/>
    <property type="project" value="InterPro"/>
</dbReference>
<dbReference type="Pfam" id="PF02653">
    <property type="entry name" value="BPD_transp_2"/>
    <property type="match status" value="1"/>
</dbReference>
<dbReference type="InterPro" id="IPR001851">
    <property type="entry name" value="ABC_transp_permease"/>
</dbReference>
<evidence type="ECO:0000256" key="8">
    <source>
        <dbReference type="SAM" id="Phobius"/>
    </source>
</evidence>
<dbReference type="RefSeq" id="WP_064559149.1">
    <property type="nucleotide sequence ID" value="NZ_LXER01000017.1"/>
</dbReference>
<comment type="subcellular location">
    <subcellularLocation>
        <location evidence="1">Cell inner membrane</location>
        <topology evidence="1">Multi-pass membrane protein</topology>
    </subcellularLocation>
</comment>
<accession>A0A1B7IR21</accession>
<keyword evidence="10" id="KW-1185">Reference proteome</keyword>
<feature type="transmembrane region" description="Helical" evidence="8">
    <location>
        <begin position="181"/>
        <end position="202"/>
    </location>
</feature>
<feature type="transmembrane region" description="Helical" evidence="8">
    <location>
        <begin position="233"/>
        <end position="251"/>
    </location>
</feature>